<comment type="similarity">
    <text evidence="6">Belongs to the biotin--protein ligase family.</text>
</comment>
<dbReference type="InterPro" id="IPR008988">
    <property type="entry name" value="Transcriptional_repressor_C"/>
</dbReference>
<dbReference type="GO" id="GO:0004077">
    <property type="term" value="F:biotin--[biotin carboxyl-carrier protein] ligase activity"/>
    <property type="evidence" value="ECO:0007669"/>
    <property type="project" value="UniProtKB-UniRule"/>
</dbReference>
<dbReference type="eggNOG" id="COG0340">
    <property type="taxonomic scope" value="Bacteria"/>
</dbReference>
<dbReference type="NCBIfam" id="TIGR00121">
    <property type="entry name" value="birA_ligase"/>
    <property type="match status" value="1"/>
</dbReference>
<dbReference type="InterPro" id="IPR036388">
    <property type="entry name" value="WH-like_DNA-bd_sf"/>
</dbReference>
<dbReference type="GO" id="GO:0005737">
    <property type="term" value="C:cytoplasm"/>
    <property type="evidence" value="ECO:0007669"/>
    <property type="project" value="TreeGrafter"/>
</dbReference>
<dbReference type="InterPro" id="IPR013196">
    <property type="entry name" value="HTH_11"/>
</dbReference>
<keyword evidence="4 6" id="KW-0092">Biotin</keyword>
<dbReference type="eggNOG" id="COG1654">
    <property type="taxonomic scope" value="Bacteria"/>
</dbReference>
<keyword evidence="2 6" id="KW-0547">Nucleotide-binding</keyword>
<protein>
    <recommendedName>
        <fullName evidence="6">Bifunctional ligase/repressor BirA</fullName>
    </recommendedName>
    <alternativeName>
        <fullName evidence="6">Biotin operon repressor</fullName>
    </alternativeName>
    <alternativeName>
        <fullName evidence="6">Biotin--[acetyl-CoA-carboxylase] ligase</fullName>
        <ecNumber evidence="6">6.3.4.15</ecNumber>
    </alternativeName>
    <alternativeName>
        <fullName evidence="6">Biotin--protein ligase</fullName>
    </alternativeName>
    <alternativeName>
        <fullName evidence="6">Biotin-[acetyl-CoA carboxylase] synthetase</fullName>
    </alternativeName>
</protein>
<dbReference type="STRING" id="595494.Tola_2792"/>
<keyword evidence="9" id="KW-1185">Reference proteome</keyword>
<dbReference type="InterPro" id="IPR045864">
    <property type="entry name" value="aa-tRNA-synth_II/BPL/LPL"/>
</dbReference>
<dbReference type="RefSeq" id="WP_015879834.1">
    <property type="nucleotide sequence ID" value="NC_012691.1"/>
</dbReference>
<dbReference type="Gene3D" id="1.10.10.10">
    <property type="entry name" value="Winged helix-like DNA-binding domain superfamily/Winged helix DNA-binding domain"/>
    <property type="match status" value="1"/>
</dbReference>
<dbReference type="Gene3D" id="2.30.30.100">
    <property type="match status" value="1"/>
</dbReference>
<evidence type="ECO:0000256" key="6">
    <source>
        <dbReference type="HAMAP-Rule" id="MF_00978"/>
    </source>
</evidence>
<dbReference type="GO" id="GO:0006355">
    <property type="term" value="P:regulation of DNA-templated transcription"/>
    <property type="evidence" value="ECO:0007669"/>
    <property type="project" value="UniProtKB-UniRule"/>
</dbReference>
<dbReference type="EMBL" id="CP001616">
    <property type="protein sequence ID" value="ACQ94385.1"/>
    <property type="molecule type" value="Genomic_DNA"/>
</dbReference>
<feature type="binding site" evidence="6">
    <location>
        <begin position="90"/>
        <end position="92"/>
    </location>
    <ligand>
        <name>biotin</name>
        <dbReference type="ChEBI" id="CHEBI:57586"/>
    </ligand>
</feature>
<keyword evidence="6" id="KW-0238">DNA-binding</keyword>
<dbReference type="KEGG" id="tau:Tola_2792"/>
<dbReference type="OrthoDB" id="9807064at2"/>
<organism evidence="8 9">
    <name type="scientific">Tolumonas auensis (strain DSM 9187 / NBRC 110442 / TA 4)</name>
    <dbReference type="NCBI Taxonomy" id="595494"/>
    <lineage>
        <taxon>Bacteria</taxon>
        <taxon>Pseudomonadati</taxon>
        <taxon>Pseudomonadota</taxon>
        <taxon>Gammaproteobacteria</taxon>
        <taxon>Aeromonadales</taxon>
        <taxon>Aeromonadaceae</taxon>
        <taxon>Tolumonas</taxon>
    </lineage>
</organism>
<evidence type="ECO:0000259" key="7">
    <source>
        <dbReference type="PROSITE" id="PS51733"/>
    </source>
</evidence>
<dbReference type="SUPFAM" id="SSF55681">
    <property type="entry name" value="Class II aaRS and biotin synthetases"/>
    <property type="match status" value="1"/>
</dbReference>
<feature type="DNA-binding region" description="H-T-H motif" evidence="6">
    <location>
        <begin position="23"/>
        <end position="42"/>
    </location>
</feature>
<keyword evidence="3 6" id="KW-0067">ATP-binding</keyword>
<evidence type="ECO:0000313" key="8">
    <source>
        <dbReference type="EMBL" id="ACQ94385.1"/>
    </source>
</evidence>
<keyword evidence="6" id="KW-0804">Transcription</keyword>
<reference evidence="9" key="1">
    <citation type="submission" date="2009-05" db="EMBL/GenBank/DDBJ databases">
        <title>Complete sequence of Tolumonas auensis DSM 9187.</title>
        <authorList>
            <consortium name="US DOE Joint Genome Institute"/>
            <person name="Lucas S."/>
            <person name="Copeland A."/>
            <person name="Lapidus A."/>
            <person name="Glavina del Rio T."/>
            <person name="Tice H."/>
            <person name="Bruce D."/>
            <person name="Goodwin L."/>
            <person name="Pitluck S."/>
            <person name="Chertkov O."/>
            <person name="Brettin T."/>
            <person name="Detter J.C."/>
            <person name="Han C."/>
            <person name="Larimer F."/>
            <person name="Land M."/>
            <person name="Hauser L."/>
            <person name="Kyrpides N."/>
            <person name="Mikhailova N."/>
            <person name="Spring S."/>
            <person name="Beller H."/>
        </authorList>
    </citation>
    <scope>NUCLEOTIDE SEQUENCE [LARGE SCALE GENOMIC DNA]</scope>
    <source>
        <strain evidence="9">DSM 9187 / TA4</strain>
    </source>
</reference>
<dbReference type="InterPro" id="IPR004408">
    <property type="entry name" value="Biotin_CoA_COase_ligase"/>
</dbReference>
<dbReference type="InterPro" id="IPR003142">
    <property type="entry name" value="BPL_C"/>
</dbReference>
<dbReference type="Pfam" id="PF08279">
    <property type="entry name" value="HTH_11"/>
    <property type="match status" value="1"/>
</dbReference>
<dbReference type="NCBIfam" id="NF008847">
    <property type="entry name" value="PRK11886.1-2"/>
    <property type="match status" value="1"/>
</dbReference>
<accession>C4LBW1</accession>
<dbReference type="InterPro" id="IPR036390">
    <property type="entry name" value="WH_DNA-bd_sf"/>
</dbReference>
<dbReference type="SUPFAM" id="SSF46785">
    <property type="entry name" value="Winged helix' DNA-binding domain"/>
    <property type="match status" value="1"/>
</dbReference>
<evidence type="ECO:0000256" key="4">
    <source>
        <dbReference type="ARBA" id="ARBA00023267"/>
    </source>
</evidence>
<dbReference type="AlphaFoldDB" id="C4LBW1"/>
<evidence type="ECO:0000256" key="3">
    <source>
        <dbReference type="ARBA" id="ARBA00022840"/>
    </source>
</evidence>
<dbReference type="Proteomes" id="UP000009073">
    <property type="component" value="Chromosome"/>
</dbReference>
<reference evidence="8 9" key="2">
    <citation type="journal article" date="2011" name="Stand. Genomic Sci.">
        <title>Complete genome sequence of Tolumonas auensis type strain (TA 4).</title>
        <authorList>
            <person name="Chertkov O."/>
            <person name="Copeland A."/>
            <person name="Lucas S."/>
            <person name="Lapidus A."/>
            <person name="Berry K.W."/>
            <person name="Detter J.C."/>
            <person name="Del Rio T.G."/>
            <person name="Hammon N."/>
            <person name="Dalin E."/>
            <person name="Tice H."/>
            <person name="Pitluck S."/>
            <person name="Richardson P."/>
            <person name="Bruce D."/>
            <person name="Goodwin L."/>
            <person name="Han C."/>
            <person name="Tapia R."/>
            <person name="Saunders E."/>
            <person name="Schmutz J."/>
            <person name="Brettin T."/>
            <person name="Larimer F."/>
            <person name="Land M."/>
            <person name="Hauser L."/>
            <person name="Spring S."/>
            <person name="Rohde M."/>
            <person name="Kyrpides N.C."/>
            <person name="Ivanova N."/>
            <person name="Goker M."/>
            <person name="Beller H.R."/>
            <person name="Klenk H.P."/>
            <person name="Woyke T."/>
        </authorList>
    </citation>
    <scope>NUCLEOTIDE SEQUENCE [LARGE SCALE GENOMIC DNA]</scope>
    <source>
        <strain evidence="9">DSM 9187 / TA4</strain>
    </source>
</reference>
<keyword evidence="6" id="KW-0805">Transcription regulation</keyword>
<feature type="binding site" evidence="6">
    <location>
        <position position="113"/>
    </location>
    <ligand>
        <name>biotin</name>
        <dbReference type="ChEBI" id="CHEBI:57586"/>
    </ligand>
</feature>
<dbReference type="Pfam" id="PF03099">
    <property type="entry name" value="BPL_LplA_LipB"/>
    <property type="match status" value="1"/>
</dbReference>
<dbReference type="PANTHER" id="PTHR12835:SF5">
    <property type="entry name" value="BIOTIN--PROTEIN LIGASE"/>
    <property type="match status" value="1"/>
</dbReference>
<sequence length="321" mass="34982">MKQLNSRQQALLSMLADGGFHSGEQIGIALGISRAAISQQIKSLRQLGLEIFSITGKGYRLDTPLQPLNAEIIRSHLHGAPVHTCAVIGSTNQYMMAQLDRWQKGECLLAETQTAGRGRRGRQWHSPFGSQFIMSMYWRLDDGPSAAMGLSLAIGVAVVRALEAQGYQGLSLKWPNDIYMARRKLAGILVEMSAAVGGLCHLVIGVGINLNLPDDVIARLDQPCAHLAEQTAAIDRNKLSAAIIHALRETLALFEQQGLSAFLTEWNRLDMFMQQPVKVLLGDQIIHGTYCGIDGQGNMLLQDGNGIRKFVGGEISLRADS</sequence>
<evidence type="ECO:0000256" key="5">
    <source>
        <dbReference type="ARBA" id="ARBA00047846"/>
    </source>
</evidence>
<keyword evidence="6" id="KW-0678">Repressor</keyword>
<dbReference type="EC" id="6.3.4.15" evidence="6"/>
<comment type="catalytic activity">
    <reaction evidence="5 6">
        <text>biotin + L-lysyl-[protein] + ATP = N(6)-biotinyl-L-lysyl-[protein] + AMP + diphosphate + H(+)</text>
        <dbReference type="Rhea" id="RHEA:11756"/>
        <dbReference type="Rhea" id="RHEA-COMP:9752"/>
        <dbReference type="Rhea" id="RHEA-COMP:10505"/>
        <dbReference type="ChEBI" id="CHEBI:15378"/>
        <dbReference type="ChEBI" id="CHEBI:29969"/>
        <dbReference type="ChEBI" id="CHEBI:30616"/>
        <dbReference type="ChEBI" id="CHEBI:33019"/>
        <dbReference type="ChEBI" id="CHEBI:57586"/>
        <dbReference type="ChEBI" id="CHEBI:83144"/>
        <dbReference type="ChEBI" id="CHEBI:456215"/>
        <dbReference type="EC" id="6.3.4.15"/>
    </reaction>
</comment>
<evidence type="ECO:0000256" key="1">
    <source>
        <dbReference type="ARBA" id="ARBA00022598"/>
    </source>
</evidence>
<evidence type="ECO:0000313" key="9">
    <source>
        <dbReference type="Proteomes" id="UP000009073"/>
    </source>
</evidence>
<dbReference type="HOGENOM" id="CLU_051096_4_0_6"/>
<dbReference type="SUPFAM" id="SSF50037">
    <property type="entry name" value="C-terminal domain of transcriptional repressors"/>
    <property type="match status" value="1"/>
</dbReference>
<dbReference type="CDD" id="cd16442">
    <property type="entry name" value="BPL"/>
    <property type="match status" value="1"/>
</dbReference>
<feature type="binding site" evidence="6">
    <location>
        <position position="184"/>
    </location>
    <ligand>
        <name>biotin</name>
        <dbReference type="ChEBI" id="CHEBI:57586"/>
    </ligand>
</feature>
<feature type="binding site" evidence="6">
    <location>
        <begin position="117"/>
        <end position="119"/>
    </location>
    <ligand>
        <name>biotin</name>
        <dbReference type="ChEBI" id="CHEBI:57586"/>
    </ligand>
</feature>
<dbReference type="GO" id="GO:0005524">
    <property type="term" value="F:ATP binding"/>
    <property type="evidence" value="ECO:0007669"/>
    <property type="project" value="UniProtKB-UniRule"/>
</dbReference>
<dbReference type="InterPro" id="IPR004143">
    <property type="entry name" value="BPL_LPL_catalytic"/>
</dbReference>
<dbReference type="HAMAP" id="MF_00978">
    <property type="entry name" value="Bifunct_BirA"/>
    <property type="match status" value="1"/>
</dbReference>
<evidence type="ECO:0000256" key="2">
    <source>
        <dbReference type="ARBA" id="ARBA00022741"/>
    </source>
</evidence>
<dbReference type="Gene3D" id="3.30.930.10">
    <property type="entry name" value="Bira Bifunctional Protein, Domain 2"/>
    <property type="match status" value="1"/>
</dbReference>
<dbReference type="Pfam" id="PF02237">
    <property type="entry name" value="BPL_C"/>
    <property type="match status" value="1"/>
</dbReference>
<comment type="function">
    <text evidence="6">Acts both as a biotin--[acetyl-CoA-carboxylase] ligase and a biotin-operon repressor. In the presence of ATP, BirA activates biotin to form the BirA-biotinyl-5'-adenylate (BirA-bio-5'-AMP or holoBirA) complex. HoloBirA can either transfer the biotinyl moiety to the biotin carboxyl carrier protein (BCCP) subunit of acetyl-CoA carboxylase, or bind to the biotin operator site and inhibit transcription of the operon.</text>
</comment>
<dbReference type="GO" id="GO:0003677">
    <property type="term" value="F:DNA binding"/>
    <property type="evidence" value="ECO:0007669"/>
    <property type="project" value="UniProtKB-UniRule"/>
</dbReference>
<keyword evidence="1 6" id="KW-0436">Ligase</keyword>
<dbReference type="PANTHER" id="PTHR12835">
    <property type="entry name" value="BIOTIN PROTEIN LIGASE"/>
    <property type="match status" value="1"/>
</dbReference>
<name>C4LBW1_TOLAT</name>
<dbReference type="InterPro" id="IPR030855">
    <property type="entry name" value="Bifunct_BirA"/>
</dbReference>
<dbReference type="PROSITE" id="PS51733">
    <property type="entry name" value="BPL_LPL_CATALYTIC"/>
    <property type="match status" value="1"/>
</dbReference>
<feature type="domain" description="BPL/LPL catalytic" evidence="7">
    <location>
        <begin position="67"/>
        <end position="255"/>
    </location>
</feature>
<proteinExistence type="inferred from homology"/>
<gene>
    <name evidence="6" type="primary">birA</name>
    <name evidence="8" type="ordered locus">Tola_2792</name>
</gene>